<dbReference type="InterPro" id="IPR000847">
    <property type="entry name" value="LysR_HTH_N"/>
</dbReference>
<keyword evidence="3" id="KW-0238">DNA-binding</keyword>
<dbReference type="RefSeq" id="WP_394846055.1">
    <property type="nucleotide sequence ID" value="NZ_CP089982.1"/>
</dbReference>
<accession>A0ABZ2K9T3</accession>
<evidence type="ECO:0000259" key="5">
    <source>
        <dbReference type="PROSITE" id="PS50931"/>
    </source>
</evidence>
<proteinExistence type="inferred from homology"/>
<comment type="similarity">
    <text evidence="1">Belongs to the LysR transcriptional regulatory family.</text>
</comment>
<evidence type="ECO:0000313" key="6">
    <source>
        <dbReference type="EMBL" id="WXA95448.1"/>
    </source>
</evidence>
<dbReference type="Proteomes" id="UP001379533">
    <property type="component" value="Chromosome"/>
</dbReference>
<dbReference type="Gene3D" id="3.40.190.290">
    <property type="match status" value="1"/>
</dbReference>
<organism evidence="6 7">
    <name type="scientific">Pendulispora brunnea</name>
    <dbReference type="NCBI Taxonomy" id="2905690"/>
    <lineage>
        <taxon>Bacteria</taxon>
        <taxon>Pseudomonadati</taxon>
        <taxon>Myxococcota</taxon>
        <taxon>Myxococcia</taxon>
        <taxon>Myxococcales</taxon>
        <taxon>Sorangiineae</taxon>
        <taxon>Pendulisporaceae</taxon>
        <taxon>Pendulispora</taxon>
    </lineage>
</organism>
<dbReference type="EMBL" id="CP089982">
    <property type="protein sequence ID" value="WXA95448.1"/>
    <property type="molecule type" value="Genomic_DNA"/>
</dbReference>
<dbReference type="InterPro" id="IPR005119">
    <property type="entry name" value="LysR_subst-bd"/>
</dbReference>
<dbReference type="Pfam" id="PF00126">
    <property type="entry name" value="HTH_1"/>
    <property type="match status" value="1"/>
</dbReference>
<keyword evidence="4" id="KW-0804">Transcription</keyword>
<evidence type="ECO:0000256" key="1">
    <source>
        <dbReference type="ARBA" id="ARBA00009437"/>
    </source>
</evidence>
<dbReference type="SUPFAM" id="SSF53850">
    <property type="entry name" value="Periplasmic binding protein-like II"/>
    <property type="match status" value="1"/>
</dbReference>
<gene>
    <name evidence="6" type="ORF">LZC95_01160</name>
</gene>
<dbReference type="CDD" id="cd08422">
    <property type="entry name" value="PBP2_CrgA_like"/>
    <property type="match status" value="1"/>
</dbReference>
<keyword evidence="2" id="KW-0805">Transcription regulation</keyword>
<dbReference type="PROSITE" id="PS50931">
    <property type="entry name" value="HTH_LYSR"/>
    <property type="match status" value="1"/>
</dbReference>
<evidence type="ECO:0000256" key="4">
    <source>
        <dbReference type="ARBA" id="ARBA00023163"/>
    </source>
</evidence>
<feature type="domain" description="HTH lysR-type" evidence="5">
    <location>
        <begin position="6"/>
        <end position="63"/>
    </location>
</feature>
<evidence type="ECO:0000256" key="3">
    <source>
        <dbReference type="ARBA" id="ARBA00023125"/>
    </source>
</evidence>
<dbReference type="PANTHER" id="PTHR30537:SF5">
    <property type="entry name" value="HTH-TYPE TRANSCRIPTIONAL ACTIVATOR TTDR-RELATED"/>
    <property type="match status" value="1"/>
</dbReference>
<sequence>MTILRDPLAGLSAFVRSVEAGSFSAAARMLGATPSAVSKAVARLEAEVGVRLLHRTTRAVHLTPEGQALYERGSRIVLEACDVRKELSEATGVRGPLRVTAPVDLGQPWLAPRIVEFLERFPDVRVELSLTNRFVDLVEERFDVGLRLGPVRDPRLVRRKLGPTGAIVCASPAYLRKRGTPRRLDDLAHHATLAYTRNGKSTPWRFVDRDVDVQPGPFGSDDNVALLTAALAGLGIARLPTYVAAPEIERGRLRVLFPDRLMQGPTASVIYPEQRYPLARLRAFIDFISTAFIKTPP</sequence>
<dbReference type="SUPFAM" id="SSF46785">
    <property type="entry name" value="Winged helix' DNA-binding domain"/>
    <property type="match status" value="1"/>
</dbReference>
<dbReference type="PANTHER" id="PTHR30537">
    <property type="entry name" value="HTH-TYPE TRANSCRIPTIONAL REGULATOR"/>
    <property type="match status" value="1"/>
</dbReference>
<keyword evidence="7" id="KW-1185">Reference proteome</keyword>
<evidence type="ECO:0000256" key="2">
    <source>
        <dbReference type="ARBA" id="ARBA00023015"/>
    </source>
</evidence>
<reference evidence="6 7" key="1">
    <citation type="submission" date="2021-12" db="EMBL/GenBank/DDBJ databases">
        <title>Discovery of the Pendulisporaceae a myxobacterial family with distinct sporulation behavior and unique specialized metabolism.</title>
        <authorList>
            <person name="Garcia R."/>
            <person name="Popoff A."/>
            <person name="Bader C.D."/>
            <person name="Loehr J."/>
            <person name="Walesch S."/>
            <person name="Walt C."/>
            <person name="Boldt J."/>
            <person name="Bunk B."/>
            <person name="Haeckl F.J.F.P.J."/>
            <person name="Gunesch A.P."/>
            <person name="Birkelbach J."/>
            <person name="Nuebel U."/>
            <person name="Pietschmann T."/>
            <person name="Bach T."/>
            <person name="Mueller R."/>
        </authorList>
    </citation>
    <scope>NUCLEOTIDE SEQUENCE [LARGE SCALE GENOMIC DNA]</scope>
    <source>
        <strain evidence="6 7">MSr12523</strain>
    </source>
</reference>
<dbReference type="InterPro" id="IPR036390">
    <property type="entry name" value="WH_DNA-bd_sf"/>
</dbReference>
<dbReference type="Pfam" id="PF03466">
    <property type="entry name" value="LysR_substrate"/>
    <property type="match status" value="1"/>
</dbReference>
<dbReference type="InterPro" id="IPR036388">
    <property type="entry name" value="WH-like_DNA-bd_sf"/>
</dbReference>
<dbReference type="InterPro" id="IPR058163">
    <property type="entry name" value="LysR-type_TF_proteobact-type"/>
</dbReference>
<dbReference type="Gene3D" id="1.10.10.10">
    <property type="entry name" value="Winged helix-like DNA-binding domain superfamily/Winged helix DNA-binding domain"/>
    <property type="match status" value="1"/>
</dbReference>
<name>A0ABZ2K9T3_9BACT</name>
<evidence type="ECO:0000313" key="7">
    <source>
        <dbReference type="Proteomes" id="UP001379533"/>
    </source>
</evidence>
<protein>
    <submittedName>
        <fullName evidence="6">LysR family transcriptional regulator</fullName>
    </submittedName>
</protein>